<organism evidence="1">
    <name type="scientific">hydrothermal vent metagenome</name>
    <dbReference type="NCBI Taxonomy" id="652676"/>
    <lineage>
        <taxon>unclassified sequences</taxon>
        <taxon>metagenomes</taxon>
        <taxon>ecological metagenomes</taxon>
    </lineage>
</organism>
<protein>
    <submittedName>
        <fullName evidence="1">Uncharacterized protein</fullName>
    </submittedName>
</protein>
<evidence type="ECO:0000313" key="1">
    <source>
        <dbReference type="EMBL" id="VAW79713.1"/>
    </source>
</evidence>
<accession>A0A3B0YUZ9</accession>
<reference evidence="1" key="1">
    <citation type="submission" date="2018-06" db="EMBL/GenBank/DDBJ databases">
        <authorList>
            <person name="Zhirakovskaya E."/>
        </authorList>
    </citation>
    <scope>NUCLEOTIDE SEQUENCE</scope>
</reference>
<feature type="non-terminal residue" evidence="1">
    <location>
        <position position="127"/>
    </location>
</feature>
<proteinExistence type="predicted"/>
<dbReference type="AlphaFoldDB" id="A0A3B0YUZ9"/>
<name>A0A3B0YUZ9_9ZZZZ</name>
<gene>
    <name evidence="1" type="ORF">MNBD_GAMMA12-3282</name>
</gene>
<sequence>MRLKSSRYFVFNRIAGTVLFPARWRCPPLILRFEDVRCHPSIYVLQFGGVHRTSYLWANKVTQNEKRRLKEVHLDVRSKAHGQIDWSLICTFMDQSQPVPDIPAFSERSNYYKKHNLSLQEVFSKPV</sequence>
<dbReference type="EMBL" id="UOFL01000179">
    <property type="protein sequence ID" value="VAW79713.1"/>
    <property type="molecule type" value="Genomic_DNA"/>
</dbReference>